<dbReference type="EMBL" id="CM046391">
    <property type="protein sequence ID" value="KAI8559005.1"/>
    <property type="molecule type" value="Genomic_DNA"/>
</dbReference>
<accession>A0ACC0P0J6</accession>
<gene>
    <name evidence="1" type="ORF">RHMOL_Rhmol04G0140500</name>
</gene>
<comment type="caution">
    <text evidence="1">The sequence shown here is derived from an EMBL/GenBank/DDBJ whole genome shotgun (WGS) entry which is preliminary data.</text>
</comment>
<name>A0ACC0P0J6_RHOML</name>
<organism evidence="1 2">
    <name type="scientific">Rhododendron molle</name>
    <name type="common">Chinese azalea</name>
    <name type="synonym">Azalea mollis</name>
    <dbReference type="NCBI Taxonomy" id="49168"/>
    <lineage>
        <taxon>Eukaryota</taxon>
        <taxon>Viridiplantae</taxon>
        <taxon>Streptophyta</taxon>
        <taxon>Embryophyta</taxon>
        <taxon>Tracheophyta</taxon>
        <taxon>Spermatophyta</taxon>
        <taxon>Magnoliopsida</taxon>
        <taxon>eudicotyledons</taxon>
        <taxon>Gunneridae</taxon>
        <taxon>Pentapetalae</taxon>
        <taxon>asterids</taxon>
        <taxon>Ericales</taxon>
        <taxon>Ericaceae</taxon>
        <taxon>Ericoideae</taxon>
        <taxon>Rhodoreae</taxon>
        <taxon>Rhododendron</taxon>
    </lineage>
</organism>
<keyword evidence="2" id="KW-1185">Reference proteome</keyword>
<proteinExistence type="predicted"/>
<protein>
    <submittedName>
        <fullName evidence="1">Uncharacterized protein</fullName>
    </submittedName>
</protein>
<evidence type="ECO:0000313" key="1">
    <source>
        <dbReference type="EMBL" id="KAI8559005.1"/>
    </source>
</evidence>
<sequence>MVESRLWTTADGHFRSHYAKYLKSFMDKSTQMEEIEEESFLRVHTQLFHF</sequence>
<dbReference type="Proteomes" id="UP001062846">
    <property type="component" value="Chromosome 4"/>
</dbReference>
<evidence type="ECO:0000313" key="2">
    <source>
        <dbReference type="Proteomes" id="UP001062846"/>
    </source>
</evidence>
<reference evidence="1" key="1">
    <citation type="submission" date="2022-02" db="EMBL/GenBank/DDBJ databases">
        <title>Plant Genome Project.</title>
        <authorList>
            <person name="Zhang R.-G."/>
        </authorList>
    </citation>
    <scope>NUCLEOTIDE SEQUENCE</scope>
    <source>
        <strain evidence="1">AT1</strain>
    </source>
</reference>